<accession>A0ABQ8JWL9</accession>
<comment type="caution">
    <text evidence="1">The sequence shown here is derived from an EMBL/GenBank/DDBJ whole genome shotgun (WGS) entry which is preliminary data.</text>
</comment>
<keyword evidence="2" id="KW-1185">Reference proteome</keyword>
<evidence type="ECO:0000313" key="1">
    <source>
        <dbReference type="EMBL" id="KAH9427018.1"/>
    </source>
</evidence>
<organism evidence="1 2">
    <name type="scientific">Dermatophagoides pteronyssinus</name>
    <name type="common">European house dust mite</name>
    <dbReference type="NCBI Taxonomy" id="6956"/>
    <lineage>
        <taxon>Eukaryota</taxon>
        <taxon>Metazoa</taxon>
        <taxon>Ecdysozoa</taxon>
        <taxon>Arthropoda</taxon>
        <taxon>Chelicerata</taxon>
        <taxon>Arachnida</taxon>
        <taxon>Acari</taxon>
        <taxon>Acariformes</taxon>
        <taxon>Sarcoptiformes</taxon>
        <taxon>Astigmata</taxon>
        <taxon>Psoroptidia</taxon>
        <taxon>Analgoidea</taxon>
        <taxon>Pyroglyphidae</taxon>
        <taxon>Dermatophagoidinae</taxon>
        <taxon>Dermatophagoides</taxon>
    </lineage>
</organism>
<proteinExistence type="predicted"/>
<gene>
    <name evidence="1" type="ORF">DERP_015346</name>
</gene>
<reference evidence="1 2" key="1">
    <citation type="journal article" date="2018" name="J. Allergy Clin. Immunol.">
        <title>High-quality assembly of Dermatophagoides pteronyssinus genome and transcriptome reveals a wide range of novel allergens.</title>
        <authorList>
            <person name="Liu X.Y."/>
            <person name="Yang K.Y."/>
            <person name="Wang M.Q."/>
            <person name="Kwok J.S."/>
            <person name="Zeng X."/>
            <person name="Yang Z."/>
            <person name="Xiao X.J."/>
            <person name="Lau C.P."/>
            <person name="Li Y."/>
            <person name="Huang Z.M."/>
            <person name="Ba J.G."/>
            <person name="Yim A.K."/>
            <person name="Ouyang C.Y."/>
            <person name="Ngai S.M."/>
            <person name="Chan T.F."/>
            <person name="Leung E.L."/>
            <person name="Liu L."/>
            <person name="Liu Z.G."/>
            <person name="Tsui S.K."/>
        </authorList>
    </citation>
    <scope>NUCLEOTIDE SEQUENCE [LARGE SCALE GENOMIC DNA]</scope>
    <source>
        <strain evidence="1">Derp</strain>
    </source>
</reference>
<reference evidence="1 2" key="2">
    <citation type="journal article" date="2022" name="Mol. Biol. Evol.">
        <title>Comparative Genomics Reveals Insights into the Divergent Evolution of Astigmatic Mites and Household Pest Adaptations.</title>
        <authorList>
            <person name="Xiong Q."/>
            <person name="Wan A.T."/>
            <person name="Liu X."/>
            <person name="Fung C.S."/>
            <person name="Xiao X."/>
            <person name="Malainual N."/>
            <person name="Hou J."/>
            <person name="Wang L."/>
            <person name="Wang M."/>
            <person name="Yang K.Y."/>
            <person name="Cui Y."/>
            <person name="Leung E.L."/>
            <person name="Nong W."/>
            <person name="Shin S.K."/>
            <person name="Au S.W."/>
            <person name="Jeong K.Y."/>
            <person name="Chew F.T."/>
            <person name="Hui J.H."/>
            <person name="Leung T.F."/>
            <person name="Tungtrongchitr A."/>
            <person name="Zhong N."/>
            <person name="Liu Z."/>
            <person name="Tsui S.K."/>
        </authorList>
    </citation>
    <scope>NUCLEOTIDE SEQUENCE [LARGE SCALE GENOMIC DNA]</scope>
    <source>
        <strain evidence="1">Derp</strain>
    </source>
</reference>
<dbReference type="EMBL" id="NJHN03000004">
    <property type="protein sequence ID" value="KAH9427018.1"/>
    <property type="molecule type" value="Genomic_DNA"/>
</dbReference>
<dbReference type="Proteomes" id="UP000887458">
    <property type="component" value="Unassembled WGS sequence"/>
</dbReference>
<protein>
    <submittedName>
        <fullName evidence="1">Uncharacterized protein</fullName>
    </submittedName>
</protein>
<name>A0ABQ8JWL9_DERPT</name>
<sequence length="60" mass="6934">MKIIVKVTMSTYKLQVEKIGLENFWNTGRNKKILKCTICIGIVIGDKFISNIRTDIFSNR</sequence>
<evidence type="ECO:0000313" key="2">
    <source>
        <dbReference type="Proteomes" id="UP000887458"/>
    </source>
</evidence>